<comment type="catalytic activity">
    <reaction evidence="3">
        <text>tRNA(Arg) + L-arginine + ATP = L-arginyl-tRNA(Arg) + AMP + diphosphate</text>
        <dbReference type="Rhea" id="RHEA:20301"/>
        <dbReference type="Rhea" id="RHEA-COMP:9658"/>
        <dbReference type="Rhea" id="RHEA-COMP:9673"/>
        <dbReference type="ChEBI" id="CHEBI:30616"/>
        <dbReference type="ChEBI" id="CHEBI:32682"/>
        <dbReference type="ChEBI" id="CHEBI:33019"/>
        <dbReference type="ChEBI" id="CHEBI:78442"/>
        <dbReference type="ChEBI" id="CHEBI:78513"/>
        <dbReference type="ChEBI" id="CHEBI:456215"/>
        <dbReference type="EC" id="6.1.1.19"/>
    </reaction>
</comment>
<evidence type="ECO:0000259" key="4">
    <source>
        <dbReference type="Pfam" id="PF05746"/>
    </source>
</evidence>
<dbReference type="InterPro" id="IPR001278">
    <property type="entry name" value="Arg-tRNA-ligase"/>
</dbReference>
<dbReference type="Gene3D" id="1.10.730.10">
    <property type="entry name" value="Isoleucyl-tRNA Synthetase, Domain 1"/>
    <property type="match status" value="1"/>
</dbReference>
<dbReference type="InterPro" id="IPR014729">
    <property type="entry name" value="Rossmann-like_a/b/a_fold"/>
</dbReference>
<dbReference type="InterPro" id="IPR008909">
    <property type="entry name" value="DALR_anticod-bd"/>
</dbReference>
<dbReference type="Gene3D" id="3.40.50.620">
    <property type="entry name" value="HUPs"/>
    <property type="match status" value="1"/>
</dbReference>
<accession>A0A6N2MYW0</accession>
<dbReference type="SUPFAM" id="SSF47323">
    <property type="entry name" value="Anticodon-binding domain of a subclass of class I aminoacyl-tRNA synthetases"/>
    <property type="match status" value="1"/>
</dbReference>
<name>A0A6N2MYW0_SALVM</name>
<dbReference type="InterPro" id="IPR009080">
    <property type="entry name" value="tRNAsynth_Ia_anticodon-bd"/>
</dbReference>
<dbReference type="GO" id="GO:0005524">
    <property type="term" value="F:ATP binding"/>
    <property type="evidence" value="ECO:0007669"/>
    <property type="project" value="InterPro"/>
</dbReference>
<dbReference type="Pfam" id="PF05746">
    <property type="entry name" value="DALR_1"/>
    <property type="match status" value="1"/>
</dbReference>
<dbReference type="EC" id="6.1.1.19" evidence="2"/>
<dbReference type="PANTHER" id="PTHR11956">
    <property type="entry name" value="ARGINYL-TRNA SYNTHETASE"/>
    <property type="match status" value="1"/>
</dbReference>
<dbReference type="GO" id="GO:0006420">
    <property type="term" value="P:arginyl-tRNA aminoacylation"/>
    <property type="evidence" value="ECO:0007669"/>
    <property type="project" value="InterPro"/>
</dbReference>
<evidence type="ECO:0000256" key="3">
    <source>
        <dbReference type="ARBA" id="ARBA00049339"/>
    </source>
</evidence>
<gene>
    <name evidence="5" type="ORF">SVIM_LOCUS440198</name>
</gene>
<proteinExistence type="inferred from homology"/>
<evidence type="ECO:0000313" key="5">
    <source>
        <dbReference type="EMBL" id="VFU59716.1"/>
    </source>
</evidence>
<organism evidence="5">
    <name type="scientific">Salix viminalis</name>
    <name type="common">Common osier</name>
    <name type="synonym">Basket willow</name>
    <dbReference type="NCBI Taxonomy" id="40686"/>
    <lineage>
        <taxon>Eukaryota</taxon>
        <taxon>Viridiplantae</taxon>
        <taxon>Streptophyta</taxon>
        <taxon>Embryophyta</taxon>
        <taxon>Tracheophyta</taxon>
        <taxon>Spermatophyta</taxon>
        <taxon>Magnoliopsida</taxon>
        <taxon>eudicotyledons</taxon>
        <taxon>Gunneridae</taxon>
        <taxon>Pentapetalae</taxon>
        <taxon>rosids</taxon>
        <taxon>fabids</taxon>
        <taxon>Malpighiales</taxon>
        <taxon>Salicaceae</taxon>
        <taxon>Saliceae</taxon>
        <taxon>Salix</taxon>
    </lineage>
</organism>
<dbReference type="AlphaFoldDB" id="A0A6N2MYW0"/>
<reference evidence="5" key="1">
    <citation type="submission" date="2019-03" db="EMBL/GenBank/DDBJ databases">
        <authorList>
            <person name="Mank J."/>
            <person name="Almeida P."/>
        </authorList>
    </citation>
    <scope>NUCLEOTIDE SEQUENCE</scope>
    <source>
        <strain evidence="5">78183</strain>
    </source>
</reference>
<dbReference type="EMBL" id="CAADRP010002040">
    <property type="protein sequence ID" value="VFU59716.1"/>
    <property type="molecule type" value="Genomic_DNA"/>
</dbReference>
<evidence type="ECO:0000256" key="1">
    <source>
        <dbReference type="ARBA" id="ARBA00005594"/>
    </source>
</evidence>
<dbReference type="PANTHER" id="PTHR11956:SF5">
    <property type="entry name" value="ARGININE--TRNA LIGASE, CYTOPLASMIC"/>
    <property type="match status" value="1"/>
</dbReference>
<feature type="domain" description="DALR anticodon binding" evidence="4">
    <location>
        <begin position="33"/>
        <end position="73"/>
    </location>
</feature>
<sequence>MVLYADLKNNRLTNYTFDFDQMLNDKGNTAVYLLYAHARICSIIRKSGKDTEELKKTGKILLDHADERVLLRRPVRIYCQMCCVNTSIIYLKTSQDFIPIARLLVQQKKQVDSCYVKQQLW</sequence>
<evidence type="ECO:0000256" key="2">
    <source>
        <dbReference type="ARBA" id="ARBA00012837"/>
    </source>
</evidence>
<protein>
    <recommendedName>
        <fullName evidence="2">arginine--tRNA ligase</fullName>
        <ecNumber evidence="2">6.1.1.19</ecNumber>
    </recommendedName>
</protein>
<comment type="similarity">
    <text evidence="1">Belongs to the class-I aminoacyl-tRNA synthetase family.</text>
</comment>
<dbReference type="GO" id="GO:0004814">
    <property type="term" value="F:arginine-tRNA ligase activity"/>
    <property type="evidence" value="ECO:0007669"/>
    <property type="project" value="UniProtKB-EC"/>
</dbReference>